<dbReference type="GO" id="GO:0004857">
    <property type="term" value="F:enzyme inhibitor activity"/>
    <property type="evidence" value="ECO:0007669"/>
    <property type="project" value="InterPro"/>
</dbReference>
<dbReference type="AlphaFoldDB" id="A0AAD3RR65"/>
<evidence type="ECO:0000256" key="1">
    <source>
        <dbReference type="ARBA" id="ARBA00022729"/>
    </source>
</evidence>
<feature type="coiled-coil region" evidence="2">
    <location>
        <begin position="163"/>
        <end position="190"/>
    </location>
</feature>
<evidence type="ECO:0000259" key="3">
    <source>
        <dbReference type="SMART" id="SM00856"/>
    </source>
</evidence>
<dbReference type="PANTHER" id="PTHR31080">
    <property type="entry name" value="PECTINESTERASE INHIBITOR-LIKE"/>
    <property type="match status" value="1"/>
</dbReference>
<dbReference type="NCBIfam" id="TIGR01614">
    <property type="entry name" value="PME_inhib"/>
    <property type="match status" value="1"/>
</dbReference>
<evidence type="ECO:0000313" key="6">
    <source>
        <dbReference type="EMBL" id="GLJ58180.1"/>
    </source>
</evidence>
<dbReference type="InterPro" id="IPR051955">
    <property type="entry name" value="PME_Inhibitor"/>
</dbReference>
<sequence>MEDLEHRSRTRVTIRSDVKQKRADESYNTGRALHIKERPRIQIELYIVPEARETLIEHLVQSVISIEQLIPSMASYRSGLLCAIMFLAIHGGWAQTSDTISNACSNALYTHFCVSSLSKASGALEADLTQLSVIAVRLSSEVAKPVSRFIEKLKKRNPNVSALEDCSDLLKDTREQLHDSQSELKQLSNVNFMEYVEDVLTRLSGVETNQDTCLSGLKESNVPATLVSSVKDNTDNLTMLISDALAVVSTLRQQGHI</sequence>
<protein>
    <recommendedName>
        <fullName evidence="3">Pectinesterase inhibitor domain-containing protein</fullName>
    </recommendedName>
</protein>
<proteinExistence type="predicted"/>
<dbReference type="EMBL" id="BSEH01000295">
    <property type="protein sequence ID" value="GLJ58179.1"/>
    <property type="molecule type" value="Genomic_DNA"/>
</dbReference>
<dbReference type="InterPro" id="IPR006501">
    <property type="entry name" value="Pectinesterase_inhib_dom"/>
</dbReference>
<keyword evidence="7" id="KW-1185">Reference proteome</keyword>
<evidence type="ECO:0000313" key="5">
    <source>
        <dbReference type="EMBL" id="GLJ58179.1"/>
    </source>
</evidence>
<evidence type="ECO:0000313" key="7">
    <source>
        <dbReference type="Proteomes" id="UP001234787"/>
    </source>
</evidence>
<dbReference type="Proteomes" id="UP001234787">
    <property type="component" value="Unassembled WGS sequence"/>
</dbReference>
<dbReference type="Gene3D" id="1.20.140.40">
    <property type="entry name" value="Invertase/pectin methylesterase inhibitor family protein"/>
    <property type="match status" value="1"/>
</dbReference>
<dbReference type="Pfam" id="PF04043">
    <property type="entry name" value="PMEI"/>
    <property type="match status" value="1"/>
</dbReference>
<feature type="domain" description="Pectinesterase inhibitor" evidence="3">
    <location>
        <begin position="95"/>
        <end position="247"/>
    </location>
</feature>
<organism evidence="4 7">
    <name type="scientific">Cryptomeria japonica</name>
    <name type="common">Japanese cedar</name>
    <name type="synonym">Cupressus japonica</name>
    <dbReference type="NCBI Taxonomy" id="3369"/>
    <lineage>
        <taxon>Eukaryota</taxon>
        <taxon>Viridiplantae</taxon>
        <taxon>Streptophyta</taxon>
        <taxon>Embryophyta</taxon>
        <taxon>Tracheophyta</taxon>
        <taxon>Spermatophyta</taxon>
        <taxon>Pinopsida</taxon>
        <taxon>Pinidae</taxon>
        <taxon>Conifers II</taxon>
        <taxon>Cupressales</taxon>
        <taxon>Cupressaceae</taxon>
        <taxon>Cryptomeria</taxon>
    </lineage>
</organism>
<gene>
    <name evidence="4" type="ORF">SUGI_1422480</name>
    <name evidence="5" type="ORF">SUGI_1422500</name>
    <name evidence="6" type="ORF">SUGI_1422520</name>
</gene>
<dbReference type="SMART" id="SM00856">
    <property type="entry name" value="PMEI"/>
    <property type="match status" value="1"/>
</dbReference>
<evidence type="ECO:0000313" key="4">
    <source>
        <dbReference type="EMBL" id="GLJ58178.1"/>
    </source>
</evidence>
<reference evidence="4" key="1">
    <citation type="submission" date="2022-12" db="EMBL/GenBank/DDBJ databases">
        <title>Chromosome-Level Genome Assembly of Japanese Cedar (Cryptomeriajaponica D. Don).</title>
        <authorList>
            <person name="Fujino T."/>
            <person name="Yamaguchi K."/>
            <person name="Yokoyama T."/>
            <person name="Hamanaka T."/>
            <person name="Harazono Y."/>
            <person name="Kamada H."/>
            <person name="Kobayashi W."/>
            <person name="Ujino-Ihara T."/>
            <person name="Uchiyama K."/>
            <person name="Matsumoto A."/>
            <person name="Izuno A."/>
            <person name="Tsumura Y."/>
            <person name="Toyoda A."/>
            <person name="Shigenobu S."/>
            <person name="Moriguchi Y."/>
            <person name="Ueno S."/>
            <person name="Kasahara M."/>
        </authorList>
    </citation>
    <scope>NUCLEOTIDE SEQUENCE</scope>
</reference>
<evidence type="ECO:0000256" key="2">
    <source>
        <dbReference type="SAM" id="Coils"/>
    </source>
</evidence>
<keyword evidence="1" id="KW-0732">Signal</keyword>
<name>A0AAD3RR65_CRYJA</name>
<dbReference type="InterPro" id="IPR035513">
    <property type="entry name" value="Invertase/methylesterase_inhib"/>
</dbReference>
<dbReference type="EMBL" id="BSEH01000295">
    <property type="protein sequence ID" value="GLJ58178.1"/>
    <property type="molecule type" value="Genomic_DNA"/>
</dbReference>
<accession>A0AAD3RR65</accession>
<keyword evidence="2" id="KW-0175">Coiled coil</keyword>
<dbReference type="EMBL" id="BSEH01000295">
    <property type="protein sequence ID" value="GLJ58180.1"/>
    <property type="molecule type" value="Genomic_DNA"/>
</dbReference>
<dbReference type="SUPFAM" id="SSF101148">
    <property type="entry name" value="Plant invertase/pectin methylesterase inhibitor"/>
    <property type="match status" value="1"/>
</dbReference>
<comment type="caution">
    <text evidence="4">The sequence shown here is derived from an EMBL/GenBank/DDBJ whole genome shotgun (WGS) entry which is preliminary data.</text>
</comment>
<dbReference type="CDD" id="cd15798">
    <property type="entry name" value="PMEI-like_3"/>
    <property type="match status" value="1"/>
</dbReference>
<dbReference type="PANTHER" id="PTHR31080:SF296">
    <property type="entry name" value="OS05G0360900 PROTEIN"/>
    <property type="match status" value="1"/>
</dbReference>